<comment type="subcellular location">
    <subcellularLocation>
        <location evidence="1">Cell outer membrane</location>
    </subcellularLocation>
</comment>
<gene>
    <name evidence="5" type="ORF">OO016_02615</name>
</gene>
<dbReference type="Gene3D" id="2.40.170.20">
    <property type="entry name" value="TonB-dependent receptor, beta-barrel domain"/>
    <property type="match status" value="1"/>
</dbReference>
<dbReference type="InterPro" id="IPR041700">
    <property type="entry name" value="OMP_b-brl_3"/>
</dbReference>
<evidence type="ECO:0000256" key="1">
    <source>
        <dbReference type="ARBA" id="ARBA00004442"/>
    </source>
</evidence>
<organism evidence="5 6">
    <name type="scientific">Lentiprolixibacter aurantiacus</name>
    <dbReference type="NCBI Taxonomy" id="2993939"/>
    <lineage>
        <taxon>Bacteria</taxon>
        <taxon>Pseudomonadati</taxon>
        <taxon>Bacteroidota</taxon>
        <taxon>Flavobacteriia</taxon>
        <taxon>Flavobacteriales</taxon>
        <taxon>Flavobacteriaceae</taxon>
        <taxon>Lentiprolixibacter</taxon>
    </lineage>
</organism>
<proteinExistence type="predicted"/>
<evidence type="ECO:0000256" key="3">
    <source>
        <dbReference type="ARBA" id="ARBA00023237"/>
    </source>
</evidence>
<dbReference type="SUPFAM" id="SSF49464">
    <property type="entry name" value="Carboxypeptidase regulatory domain-like"/>
    <property type="match status" value="1"/>
</dbReference>
<feature type="domain" description="Outer membrane protein beta-barrel" evidence="4">
    <location>
        <begin position="373"/>
        <end position="778"/>
    </location>
</feature>
<dbReference type="InterPro" id="IPR036942">
    <property type="entry name" value="Beta-barrel_TonB_sf"/>
</dbReference>
<protein>
    <submittedName>
        <fullName evidence="5">Outer membrane beta-barrel family protein</fullName>
    </submittedName>
</protein>
<sequence>MRYPLLIILGLLPFALMSQTFQLSGRVRDAEGKTLPFANTILFKTSDSTQVAGTSADDDGYFVLKGIPQGLYFLQARYFGYESRFVALEIAADVRIGAIVMEPNGKWLDEVVISGQRPTVERKTDRIVFNVENTVITEGSSWDILRNVPGLVIVQNNLEIRGKEATIYLNDRKVQLTQAESQEFLKGLSGDLVSSVEVIPNPPASFEAEDGPVLNIRTNANINPGYKGSVRTQFTQGIFPKYSFGSSHYLKGEKFGLFANYVINPRKEFERTKTAVNYINAQNDVFARWNTELGETTRSQGQQASLMLDYNPSDQDLFNFSSNLSYSPNKVVQNQVSTEMRNAAGVLDSTLQNQSRLDEDQLNLTFDLNYERRLKKEGASLKANAHYTYYELSRQQAGFSEYFDATGNFLRDFSFSTDAFQGIDIYTGQVDYYTPVKSGSFESGFKASLIESSSRIDFFDVNDTQPPFDIDLSDNFSYQERVLAAYSSWSGQWDKWSLKLGLRAEQTDVKTRSETLQETNNQSYLELFPSLYLSRKLGENNSVNFDYSRRLDRPDYSDLNPFRYFLNENEFGEGNPGLVPNFSNNFNLNLTIKDTYFIDVYYRDNGRYISNLTFQDNINQLVRDGYQNVLESVSYGLDFTLATSITSFWYLYAYNSVFYEDETLRAEESAIETYTNKVTGIFSSLSNSFTLSEDGSFTGETSLTYLSGFLLGSYKTSEMITWNMGLRKTLWDNRAVLSLTVEDILGRANPTLTSRYANQDNSFKAVPETQFVRIGFTYNFGNYSLKDRTRSLQKSELQRLDNE</sequence>
<keyword evidence="3" id="KW-0998">Cell outer membrane</keyword>
<dbReference type="Pfam" id="PF14905">
    <property type="entry name" value="OMP_b-brl_3"/>
    <property type="match status" value="1"/>
</dbReference>
<reference evidence="5" key="1">
    <citation type="submission" date="2022-11" db="EMBL/GenBank/DDBJ databases">
        <title>The characterization of three novel Bacteroidetes species and genomic analysis of their roles in tidal elemental geochemical cycles.</title>
        <authorList>
            <person name="Ma K.-J."/>
        </authorList>
    </citation>
    <scope>NUCLEOTIDE SEQUENCE</scope>
    <source>
        <strain evidence="5">M415</strain>
    </source>
</reference>
<evidence type="ECO:0000313" key="5">
    <source>
        <dbReference type="EMBL" id="MCX2718485.1"/>
    </source>
</evidence>
<comment type="caution">
    <text evidence="5">The sequence shown here is derived from an EMBL/GenBank/DDBJ whole genome shotgun (WGS) entry which is preliminary data.</text>
</comment>
<dbReference type="RefSeq" id="WP_266010595.1">
    <property type="nucleotide sequence ID" value="NZ_JAPFQP010000001.1"/>
</dbReference>
<dbReference type="PANTHER" id="PTHR40980:SF4">
    <property type="entry name" value="TONB-DEPENDENT RECEPTOR-LIKE BETA-BARREL DOMAIN-CONTAINING PROTEIN"/>
    <property type="match status" value="1"/>
</dbReference>
<dbReference type="Proteomes" id="UP001207116">
    <property type="component" value="Unassembled WGS sequence"/>
</dbReference>
<evidence type="ECO:0000313" key="6">
    <source>
        <dbReference type="Proteomes" id="UP001207116"/>
    </source>
</evidence>
<evidence type="ECO:0000256" key="2">
    <source>
        <dbReference type="ARBA" id="ARBA00023136"/>
    </source>
</evidence>
<evidence type="ECO:0000259" key="4">
    <source>
        <dbReference type="Pfam" id="PF14905"/>
    </source>
</evidence>
<dbReference type="Pfam" id="PF13715">
    <property type="entry name" value="CarbopepD_reg_2"/>
    <property type="match status" value="1"/>
</dbReference>
<dbReference type="SUPFAM" id="SSF56935">
    <property type="entry name" value="Porins"/>
    <property type="match status" value="1"/>
</dbReference>
<dbReference type="PANTHER" id="PTHR40980">
    <property type="entry name" value="PLUG DOMAIN-CONTAINING PROTEIN"/>
    <property type="match status" value="1"/>
</dbReference>
<keyword evidence="2" id="KW-0472">Membrane</keyword>
<dbReference type="AlphaFoldDB" id="A0AAE3SMI6"/>
<keyword evidence="6" id="KW-1185">Reference proteome</keyword>
<name>A0AAE3SMI6_9FLAO</name>
<accession>A0AAE3SMI6</accession>
<dbReference type="GO" id="GO:0009279">
    <property type="term" value="C:cell outer membrane"/>
    <property type="evidence" value="ECO:0007669"/>
    <property type="project" value="UniProtKB-SubCell"/>
</dbReference>
<dbReference type="Gene3D" id="2.60.40.1120">
    <property type="entry name" value="Carboxypeptidase-like, regulatory domain"/>
    <property type="match status" value="1"/>
</dbReference>
<dbReference type="InterPro" id="IPR008969">
    <property type="entry name" value="CarboxyPept-like_regulatory"/>
</dbReference>
<dbReference type="EMBL" id="JAPFQP010000001">
    <property type="protein sequence ID" value="MCX2718485.1"/>
    <property type="molecule type" value="Genomic_DNA"/>
</dbReference>